<dbReference type="EMBL" id="AP018515">
    <property type="protein sequence ID" value="BBC80275.1"/>
    <property type="molecule type" value="Genomic_DNA"/>
</dbReference>
<evidence type="ECO:0000256" key="1">
    <source>
        <dbReference type="SAM" id="MobiDB-lite"/>
    </source>
</evidence>
<feature type="region of interest" description="Disordered" evidence="1">
    <location>
        <begin position="166"/>
        <end position="190"/>
    </location>
</feature>
<proteinExistence type="predicted"/>
<dbReference type="KEGG" id="aot:AcetOri_orf02880"/>
<reference evidence="2 3" key="1">
    <citation type="submission" date="2018-02" db="EMBL/GenBank/DDBJ databases">
        <title>Acetobacter orientalis genome.</title>
        <authorList>
            <person name="Nakashima N."/>
            <person name="Tamura T."/>
        </authorList>
    </citation>
    <scope>NUCLEOTIDE SEQUENCE [LARGE SCALE GENOMIC DNA]</scope>
    <source>
        <strain evidence="2 3">FAN1</strain>
    </source>
</reference>
<evidence type="ECO:0000313" key="3">
    <source>
        <dbReference type="Proteomes" id="UP000270034"/>
    </source>
</evidence>
<gene>
    <name evidence="2" type="ORF">AcetOrient_orf02880</name>
</gene>
<protein>
    <submittedName>
        <fullName evidence="2">Baseplate assembly protein</fullName>
    </submittedName>
</protein>
<dbReference type="AlphaFoldDB" id="A0A2Z5ZIQ6"/>
<dbReference type="Proteomes" id="UP000270034">
    <property type="component" value="Chromosome"/>
</dbReference>
<name>A0A2Z5ZIQ6_9PROT</name>
<sequence>MNPNELHIRLCKMEDTINQLSSRLLNMTKAASLTTDANTSGKQHTSQVRSYGVQGEVHNDVTVAGQYGFAAAHLSGARAITHSPYGNNQSKYISAVFDPRYHPIGLKAGETQQHDNQGQFVYLSLDGLQVNGKEKIFLQIAGHTIMEISSEGIDITGKVTASGDGTFGGISVDQHTHTSGKEGSPTSKPN</sequence>
<organism evidence="2 3">
    <name type="scientific">Acetobacter orientalis</name>
    <dbReference type="NCBI Taxonomy" id="146474"/>
    <lineage>
        <taxon>Bacteria</taxon>
        <taxon>Pseudomonadati</taxon>
        <taxon>Pseudomonadota</taxon>
        <taxon>Alphaproteobacteria</taxon>
        <taxon>Acetobacterales</taxon>
        <taxon>Acetobacteraceae</taxon>
        <taxon>Acetobacter</taxon>
    </lineage>
</organism>
<evidence type="ECO:0000313" key="2">
    <source>
        <dbReference type="EMBL" id="BBC80275.1"/>
    </source>
</evidence>
<accession>A0A2Z5ZIQ6</accession>